<name>A0ABV7YZW8_9BACT</name>
<evidence type="ECO:0000313" key="1">
    <source>
        <dbReference type="EMBL" id="MFC3811917.1"/>
    </source>
</evidence>
<dbReference type="Gene3D" id="3.30.450.20">
    <property type="entry name" value="PAS domain"/>
    <property type="match status" value="1"/>
</dbReference>
<sequence length="275" mass="31543">METKSFLEFALTELEKRYPINGIYEPLIDEKTQIAEIENLTKAIKYEQCFFVVNLLKRKLEHVHGISQWLGYPDDTFGFIDYFKIIHPRHRAALNLSAMSAFDTANTPEVTLGFMSPRIVVQLPLLHADGTYVLMKRSLYPFQIDKSGKVLAYLNHFSVIKQYDEQDNLHPEISKSFTTANSAAAELYATENEKNRAKMKILESFNKNEFRILSFLAQKSEASNSEISTALDLSLNSLNKSFNSRILNKARAEFQTEQFDSLKSVVIYLKSEGIF</sequence>
<reference evidence="2" key="1">
    <citation type="journal article" date="2019" name="Int. J. Syst. Evol. Microbiol.">
        <title>The Global Catalogue of Microorganisms (GCM) 10K type strain sequencing project: providing services to taxonomists for standard genome sequencing and annotation.</title>
        <authorList>
            <consortium name="The Broad Institute Genomics Platform"/>
            <consortium name="The Broad Institute Genome Sequencing Center for Infectious Disease"/>
            <person name="Wu L."/>
            <person name="Ma J."/>
        </authorList>
    </citation>
    <scope>NUCLEOTIDE SEQUENCE [LARGE SCALE GENOMIC DNA]</scope>
    <source>
        <strain evidence="2">CECT 7956</strain>
    </source>
</reference>
<keyword evidence="2" id="KW-1185">Reference proteome</keyword>
<evidence type="ECO:0000313" key="2">
    <source>
        <dbReference type="Proteomes" id="UP001595616"/>
    </source>
</evidence>
<dbReference type="RefSeq" id="WP_379838769.1">
    <property type="nucleotide sequence ID" value="NZ_JBHRYQ010000001.1"/>
</dbReference>
<comment type="caution">
    <text evidence="1">The sequence shown here is derived from an EMBL/GenBank/DDBJ whole genome shotgun (WGS) entry which is preliminary data.</text>
</comment>
<gene>
    <name evidence="1" type="ORF">ACFOOI_14735</name>
</gene>
<organism evidence="1 2">
    <name type="scientific">Lacihabitans lacunae</name>
    <dbReference type="NCBI Taxonomy" id="1028214"/>
    <lineage>
        <taxon>Bacteria</taxon>
        <taxon>Pseudomonadati</taxon>
        <taxon>Bacteroidota</taxon>
        <taxon>Cytophagia</taxon>
        <taxon>Cytophagales</taxon>
        <taxon>Leadbetterellaceae</taxon>
        <taxon>Lacihabitans</taxon>
    </lineage>
</organism>
<accession>A0ABV7YZW8</accession>
<proteinExistence type="predicted"/>
<protein>
    <submittedName>
        <fullName evidence="1">Winged helix-turn-helix transcriptional regulator</fullName>
    </submittedName>
</protein>
<dbReference type="Pfam" id="PF13412">
    <property type="entry name" value="HTH_24"/>
    <property type="match status" value="1"/>
</dbReference>
<dbReference type="Proteomes" id="UP001595616">
    <property type="component" value="Unassembled WGS sequence"/>
</dbReference>
<dbReference type="EMBL" id="JBHRYQ010000001">
    <property type="protein sequence ID" value="MFC3811917.1"/>
    <property type="molecule type" value="Genomic_DNA"/>
</dbReference>